<evidence type="ECO:0000256" key="2">
    <source>
        <dbReference type="ARBA" id="ARBA00023002"/>
    </source>
</evidence>
<feature type="compositionally biased region" description="Basic residues" evidence="3">
    <location>
        <begin position="29"/>
        <end position="40"/>
    </location>
</feature>
<dbReference type="InterPro" id="IPR003560">
    <property type="entry name" value="DHB_DH"/>
</dbReference>
<protein>
    <recommendedName>
        <fullName evidence="6">NAD(P)-binding protein</fullName>
    </recommendedName>
</protein>
<gene>
    <name evidence="4" type="ORF">BDV96DRAFT_589741</name>
</gene>
<evidence type="ECO:0000256" key="3">
    <source>
        <dbReference type="SAM" id="MobiDB-lite"/>
    </source>
</evidence>
<evidence type="ECO:0000313" key="4">
    <source>
        <dbReference type="EMBL" id="KAF2107124.1"/>
    </source>
</evidence>
<dbReference type="PANTHER" id="PTHR43976">
    <property type="entry name" value="SHORT CHAIN DEHYDROGENASE"/>
    <property type="match status" value="1"/>
</dbReference>
<dbReference type="Proteomes" id="UP000799770">
    <property type="component" value="Unassembled WGS sequence"/>
</dbReference>
<dbReference type="EMBL" id="ML977356">
    <property type="protein sequence ID" value="KAF2107124.1"/>
    <property type="molecule type" value="Genomic_DNA"/>
</dbReference>
<dbReference type="OrthoDB" id="1274115at2759"/>
<evidence type="ECO:0000313" key="5">
    <source>
        <dbReference type="Proteomes" id="UP000799770"/>
    </source>
</evidence>
<dbReference type="Pfam" id="PF00106">
    <property type="entry name" value="adh_short"/>
    <property type="match status" value="1"/>
</dbReference>
<dbReference type="GO" id="GO:0008667">
    <property type="term" value="F:2,3-dihydro-2,3-dihydroxybenzoate dehydrogenase activity"/>
    <property type="evidence" value="ECO:0007669"/>
    <property type="project" value="InterPro"/>
</dbReference>
<dbReference type="PANTHER" id="PTHR43976:SF16">
    <property type="entry name" value="SHORT-CHAIN DEHYDROGENASE_REDUCTASE FAMILY PROTEIN"/>
    <property type="match status" value="1"/>
</dbReference>
<evidence type="ECO:0008006" key="6">
    <source>
        <dbReference type="Google" id="ProtNLM"/>
    </source>
</evidence>
<dbReference type="PRINTS" id="PR01397">
    <property type="entry name" value="DHBDHDRGNASE"/>
</dbReference>
<feature type="region of interest" description="Disordered" evidence="3">
    <location>
        <begin position="26"/>
        <end position="62"/>
    </location>
</feature>
<keyword evidence="2" id="KW-0560">Oxidoreductase</keyword>
<name>A0A6A5YK58_9PLEO</name>
<feature type="compositionally biased region" description="Low complexity" evidence="3">
    <location>
        <begin position="41"/>
        <end position="59"/>
    </location>
</feature>
<dbReference type="CDD" id="cd05374">
    <property type="entry name" value="17beta-HSD-like_SDR_c"/>
    <property type="match status" value="1"/>
</dbReference>
<proteinExistence type="inferred from homology"/>
<sequence length="352" mass="38644">MQYLHPTFKFKELSIATAINQLHIPQSNNHHHPHYYHPYHHQQSPHSPSSSHSARSPASVNSPTMATQVPVWFLTAASSGFGKYMAFEALKRGHRVVASARSTSRIQDLKEAGADVVTLDVTAPLPELQKVAKEVFDKYGYITHLVNAAGYVLVGAVEETSPQEDFDTFNTNVFGMLNVSKAFLPYLRASPGEKTLSNFGSIGSWVGGEGYGLYSGTKWACSGISEAMRQELAPFNIKVTVIEPGYFRTGFLNAGARIESHTQIQAYNDTAVGVMRQALEGTDNKQRGDIVKGCKVLIDILTHSGPAEGKDIPMRIALGADSPPAIREKMERTEALLKEWDSITTNTDHDDQ</sequence>
<dbReference type="Gene3D" id="3.40.50.720">
    <property type="entry name" value="NAD(P)-binding Rossmann-like Domain"/>
    <property type="match status" value="1"/>
</dbReference>
<reference evidence="4" key="1">
    <citation type="journal article" date="2020" name="Stud. Mycol.">
        <title>101 Dothideomycetes genomes: a test case for predicting lifestyles and emergence of pathogens.</title>
        <authorList>
            <person name="Haridas S."/>
            <person name="Albert R."/>
            <person name="Binder M."/>
            <person name="Bloem J."/>
            <person name="Labutti K."/>
            <person name="Salamov A."/>
            <person name="Andreopoulos B."/>
            <person name="Baker S."/>
            <person name="Barry K."/>
            <person name="Bills G."/>
            <person name="Bluhm B."/>
            <person name="Cannon C."/>
            <person name="Castanera R."/>
            <person name="Culley D."/>
            <person name="Daum C."/>
            <person name="Ezra D."/>
            <person name="Gonzalez J."/>
            <person name="Henrissat B."/>
            <person name="Kuo A."/>
            <person name="Liang C."/>
            <person name="Lipzen A."/>
            <person name="Lutzoni F."/>
            <person name="Magnuson J."/>
            <person name="Mondo S."/>
            <person name="Nolan M."/>
            <person name="Ohm R."/>
            <person name="Pangilinan J."/>
            <person name="Park H.-J."/>
            <person name="Ramirez L."/>
            <person name="Alfaro M."/>
            <person name="Sun H."/>
            <person name="Tritt A."/>
            <person name="Yoshinaga Y."/>
            <person name="Zwiers L.-H."/>
            <person name="Turgeon B."/>
            <person name="Goodwin S."/>
            <person name="Spatafora J."/>
            <person name="Crous P."/>
            <person name="Grigoriev I."/>
        </authorList>
    </citation>
    <scope>NUCLEOTIDE SEQUENCE</scope>
    <source>
        <strain evidence="4">CBS 627.86</strain>
    </source>
</reference>
<dbReference type="AlphaFoldDB" id="A0A6A5YK58"/>
<comment type="similarity">
    <text evidence="1">Belongs to the short-chain dehydrogenases/reductases (SDR) family.</text>
</comment>
<organism evidence="4 5">
    <name type="scientific">Lophiotrema nucula</name>
    <dbReference type="NCBI Taxonomy" id="690887"/>
    <lineage>
        <taxon>Eukaryota</taxon>
        <taxon>Fungi</taxon>
        <taxon>Dikarya</taxon>
        <taxon>Ascomycota</taxon>
        <taxon>Pezizomycotina</taxon>
        <taxon>Dothideomycetes</taxon>
        <taxon>Pleosporomycetidae</taxon>
        <taxon>Pleosporales</taxon>
        <taxon>Lophiotremataceae</taxon>
        <taxon>Lophiotrema</taxon>
    </lineage>
</organism>
<accession>A0A6A5YK58</accession>
<keyword evidence="5" id="KW-1185">Reference proteome</keyword>
<dbReference type="InterPro" id="IPR051911">
    <property type="entry name" value="SDR_oxidoreductase"/>
</dbReference>
<dbReference type="InterPro" id="IPR002347">
    <property type="entry name" value="SDR_fam"/>
</dbReference>
<dbReference type="GO" id="GO:0019290">
    <property type="term" value="P:siderophore biosynthetic process"/>
    <property type="evidence" value="ECO:0007669"/>
    <property type="project" value="InterPro"/>
</dbReference>
<dbReference type="InterPro" id="IPR036291">
    <property type="entry name" value="NAD(P)-bd_dom_sf"/>
</dbReference>
<dbReference type="SUPFAM" id="SSF51735">
    <property type="entry name" value="NAD(P)-binding Rossmann-fold domains"/>
    <property type="match status" value="1"/>
</dbReference>
<evidence type="ECO:0000256" key="1">
    <source>
        <dbReference type="ARBA" id="ARBA00006484"/>
    </source>
</evidence>